<evidence type="ECO:0000313" key="2">
    <source>
        <dbReference type="EMBL" id="SEI04660.1"/>
    </source>
</evidence>
<sequence length="39" mass="4386">MTNQQLNDMGVTRKGFNAYESFCFLCKLLAILAAYALLL</sequence>
<proteinExistence type="predicted"/>
<keyword evidence="1" id="KW-0812">Transmembrane</keyword>
<dbReference type="AlphaFoldDB" id="A0A1H6MRS3"/>
<name>A0A1H6MRS3_9GAMM</name>
<dbReference type="Proteomes" id="UP000198988">
    <property type="component" value="Unassembled WGS sequence"/>
</dbReference>
<gene>
    <name evidence="2" type="ORF">BAZSYMA_ACONTIG268228_2</name>
</gene>
<keyword evidence="1" id="KW-0472">Membrane</keyword>
<evidence type="ECO:0000313" key="3">
    <source>
        <dbReference type="Proteomes" id="UP000198988"/>
    </source>
</evidence>
<accession>A0A1H6MRS3</accession>
<feature type="transmembrane region" description="Helical" evidence="1">
    <location>
        <begin position="21"/>
        <end position="38"/>
    </location>
</feature>
<keyword evidence="1" id="KW-1133">Transmembrane helix</keyword>
<dbReference type="EMBL" id="CDSC02000490">
    <property type="protein sequence ID" value="SEI04660.1"/>
    <property type="molecule type" value="Genomic_DNA"/>
</dbReference>
<organism evidence="2 3">
    <name type="scientific">Bathymodiolus azoricus thioautotrophic gill symbiont</name>
    <dbReference type="NCBI Taxonomy" id="235205"/>
    <lineage>
        <taxon>Bacteria</taxon>
        <taxon>Pseudomonadati</taxon>
        <taxon>Pseudomonadota</taxon>
        <taxon>Gammaproteobacteria</taxon>
        <taxon>sulfur-oxidizing symbionts</taxon>
    </lineage>
</organism>
<evidence type="ECO:0000256" key="1">
    <source>
        <dbReference type="SAM" id="Phobius"/>
    </source>
</evidence>
<protein>
    <submittedName>
        <fullName evidence="2">Uncharacterized protein</fullName>
    </submittedName>
</protein>
<reference evidence="3" key="1">
    <citation type="submission" date="2016-06" db="EMBL/GenBank/DDBJ databases">
        <authorList>
            <person name="Petersen J."/>
            <person name="Sayavedra L."/>
        </authorList>
    </citation>
    <scope>NUCLEOTIDE SEQUENCE [LARGE SCALE GENOMIC DNA]</scope>
    <source>
        <strain evidence="3">BazSymA</strain>
    </source>
</reference>